<proteinExistence type="predicted"/>
<evidence type="ECO:0000256" key="2">
    <source>
        <dbReference type="SAM" id="Phobius"/>
    </source>
</evidence>
<feature type="signal peptide" evidence="3">
    <location>
        <begin position="1"/>
        <end position="25"/>
    </location>
</feature>
<evidence type="ECO:0000256" key="3">
    <source>
        <dbReference type="SAM" id="SignalP"/>
    </source>
</evidence>
<protein>
    <recommendedName>
        <fullName evidence="6">Protein brambleberry</fullName>
    </recommendedName>
</protein>
<keyword evidence="2" id="KW-0472">Membrane</keyword>
<evidence type="ECO:0000313" key="4">
    <source>
        <dbReference type="EMBL" id="CAD7085550.1"/>
    </source>
</evidence>
<evidence type="ECO:0000256" key="1">
    <source>
        <dbReference type="SAM" id="MobiDB-lite"/>
    </source>
</evidence>
<organism evidence="4 5">
    <name type="scientific">Hermetia illucens</name>
    <name type="common">Black soldier fly</name>
    <dbReference type="NCBI Taxonomy" id="343691"/>
    <lineage>
        <taxon>Eukaryota</taxon>
        <taxon>Metazoa</taxon>
        <taxon>Ecdysozoa</taxon>
        <taxon>Arthropoda</taxon>
        <taxon>Hexapoda</taxon>
        <taxon>Insecta</taxon>
        <taxon>Pterygota</taxon>
        <taxon>Neoptera</taxon>
        <taxon>Endopterygota</taxon>
        <taxon>Diptera</taxon>
        <taxon>Brachycera</taxon>
        <taxon>Stratiomyomorpha</taxon>
        <taxon>Stratiomyidae</taxon>
        <taxon>Hermetiinae</taxon>
        <taxon>Hermetia</taxon>
    </lineage>
</organism>
<feature type="transmembrane region" description="Helical" evidence="2">
    <location>
        <begin position="396"/>
        <end position="414"/>
    </location>
</feature>
<dbReference type="EMBL" id="LR899011">
    <property type="protein sequence ID" value="CAD7085550.1"/>
    <property type="molecule type" value="Genomic_DNA"/>
</dbReference>
<evidence type="ECO:0000313" key="5">
    <source>
        <dbReference type="Proteomes" id="UP000594454"/>
    </source>
</evidence>
<dbReference type="InterPro" id="IPR040346">
    <property type="entry name" value="GEX1/Brambleberry"/>
</dbReference>
<name>A0A7R8URS9_HERIL</name>
<dbReference type="PANTHER" id="PTHR33538">
    <property type="entry name" value="PROTEIN GAMETE EXPRESSED 1"/>
    <property type="match status" value="1"/>
</dbReference>
<feature type="chain" id="PRO_5030940261" description="Protein brambleberry" evidence="3">
    <location>
        <begin position="26"/>
        <end position="588"/>
    </location>
</feature>
<evidence type="ECO:0008006" key="6">
    <source>
        <dbReference type="Google" id="ProtNLM"/>
    </source>
</evidence>
<keyword evidence="2" id="KW-0812">Transmembrane</keyword>
<sequence>MSTRKLYLFVISLLLLNTQINGSWSSFFEYIWPKRTGRLFGGDVQSLPHVPFEVGERDEKFISESAKVIGRKLSELDFCQQKIILLLRNSCSSLDDEQVGKLAVLLMNCQLQSEGRRGYECTEGMALEQCTSSIPEDVQQLYHDFQNRAKTICLVIRQDQFRGLAEITVNNLIASTHENIDLMTDLKKSQHEMQRVSLNAIEEIADNGLKLLEQQQDLLKIAESHRINSDHNLQLVLRERNVLKAGHMEISSVIMDLKSQMQTSLANFRDQSGRANEVYNALLGDITELHGTTEKIAQRLDEASRLILEQHKLAKNEFQETVTQLREVNDIVDKLSGVVKEFQDSYKEKMQWLRSQIGGSEETLIKQLGTISIHVVYLMVGMLCLIFVNAEMLSRVLFLLIVFLNMVAVSYQLIQLDISILTQTIAVVLGTKYAYSLLQKFDWKKCFEINRKTVVGKNPLNQEFSKNNSISRGSFGDVRTTRSEISTTARTAIHFDRNNNNNNVDEDENEGAAIGRRTTLPPMPYTQISNGDEQFSDRSRSSTPFSGRSSYSVGGVNRCKALTARGTQCQLTAVKTYCRIHERPSYER</sequence>
<feature type="region of interest" description="Disordered" evidence="1">
    <location>
        <begin position="514"/>
        <end position="552"/>
    </location>
</feature>
<dbReference type="Proteomes" id="UP000594454">
    <property type="component" value="Chromosome 3"/>
</dbReference>
<feature type="transmembrane region" description="Helical" evidence="2">
    <location>
        <begin position="371"/>
        <end position="389"/>
    </location>
</feature>
<gene>
    <name evidence="4" type="ORF">HERILL_LOCUS8385</name>
</gene>
<keyword evidence="5" id="KW-1185">Reference proteome</keyword>
<dbReference type="AlphaFoldDB" id="A0A7R8URS9"/>
<dbReference type="InParanoid" id="A0A7R8URS9"/>
<feature type="compositionally biased region" description="Low complexity" evidence="1">
    <location>
        <begin position="541"/>
        <end position="552"/>
    </location>
</feature>
<keyword evidence="2" id="KW-1133">Transmembrane helix</keyword>
<dbReference type="OrthoDB" id="5978806at2759"/>
<reference evidence="4 5" key="1">
    <citation type="submission" date="2020-11" db="EMBL/GenBank/DDBJ databases">
        <authorList>
            <person name="Wallbank WR R."/>
            <person name="Pardo Diaz C."/>
            <person name="Kozak K."/>
            <person name="Martin S."/>
            <person name="Jiggins C."/>
            <person name="Moest M."/>
            <person name="Warren A I."/>
            <person name="Generalovic N T."/>
            <person name="Byers J.R.P. K."/>
            <person name="Montejo-Kovacevich G."/>
            <person name="Yen C E."/>
        </authorList>
    </citation>
    <scope>NUCLEOTIDE SEQUENCE [LARGE SCALE GENOMIC DNA]</scope>
</reference>
<dbReference type="PANTHER" id="PTHR33538:SF1">
    <property type="entry name" value="PROTEIN BRAMBLEBERRY"/>
    <property type="match status" value="1"/>
</dbReference>
<keyword evidence="3" id="KW-0732">Signal</keyword>
<accession>A0A7R8URS9</accession>